<keyword evidence="2" id="KW-1185">Reference proteome</keyword>
<evidence type="ECO:0000313" key="1">
    <source>
        <dbReference type="EMBL" id="QWZ06602.1"/>
    </source>
</evidence>
<dbReference type="AlphaFoldDB" id="A0A975SVD3"/>
<gene>
    <name evidence="1" type="ORF">KRR39_13620</name>
</gene>
<dbReference type="RefSeq" id="WP_216937629.1">
    <property type="nucleotide sequence ID" value="NZ_CP077062.1"/>
</dbReference>
<dbReference type="KEGG" id="nps:KRR39_13620"/>
<sequence>MADLDDVRRIVESLPSSTFERSDLDAVGAAVEGTAFAFTWNQRVAPKQPRVPRPDVLVVRVDGQAAKQELLDADPEKFFTESHYNGYPAVLVRLAEVGEDELRELLTDAWRTKAPKRLVKESGL</sequence>
<organism evidence="1 2">
    <name type="scientific">Nocardioides panacis</name>
    <dbReference type="NCBI Taxonomy" id="2849501"/>
    <lineage>
        <taxon>Bacteria</taxon>
        <taxon>Bacillati</taxon>
        <taxon>Actinomycetota</taxon>
        <taxon>Actinomycetes</taxon>
        <taxon>Propionibacteriales</taxon>
        <taxon>Nocardioidaceae</taxon>
        <taxon>Nocardioides</taxon>
    </lineage>
</organism>
<accession>A0A975SVD3</accession>
<proteinExistence type="predicted"/>
<reference evidence="1" key="1">
    <citation type="submission" date="2021-06" db="EMBL/GenBank/DDBJ databases">
        <title>Complete genome sequence of Nocardioides sp. G188.</title>
        <authorList>
            <person name="Im W.-T."/>
        </authorList>
    </citation>
    <scope>NUCLEOTIDE SEQUENCE</scope>
    <source>
        <strain evidence="1">G188</strain>
    </source>
</reference>
<protein>
    <recommendedName>
        <fullName evidence="3">MmcQ/YjbR family DNA-binding protein</fullName>
    </recommendedName>
</protein>
<evidence type="ECO:0000313" key="2">
    <source>
        <dbReference type="Proteomes" id="UP000683575"/>
    </source>
</evidence>
<dbReference type="Pfam" id="PF04237">
    <property type="entry name" value="YjbR"/>
    <property type="match status" value="1"/>
</dbReference>
<dbReference type="EMBL" id="CP077062">
    <property type="protein sequence ID" value="QWZ06602.1"/>
    <property type="molecule type" value="Genomic_DNA"/>
</dbReference>
<dbReference type="Proteomes" id="UP000683575">
    <property type="component" value="Chromosome"/>
</dbReference>
<evidence type="ECO:0008006" key="3">
    <source>
        <dbReference type="Google" id="ProtNLM"/>
    </source>
</evidence>
<dbReference type="InterPro" id="IPR058532">
    <property type="entry name" value="YjbR/MT2646/Rv2570-like"/>
</dbReference>
<name>A0A975SVD3_9ACTN</name>